<name>A0A5Z5MLP4_SALET</name>
<feature type="transmembrane region" description="Helical" evidence="7">
    <location>
        <begin position="245"/>
        <end position="264"/>
    </location>
</feature>
<evidence type="ECO:0000256" key="3">
    <source>
        <dbReference type="ARBA" id="ARBA00022519"/>
    </source>
</evidence>
<dbReference type="InterPro" id="IPR010656">
    <property type="entry name" value="DctM"/>
</dbReference>
<feature type="transmembrane region" description="Helical" evidence="7">
    <location>
        <begin position="276"/>
        <end position="302"/>
    </location>
</feature>
<organism evidence="9">
    <name type="scientific">Salmonella enterica subsp. enterica serovar Cerro</name>
    <dbReference type="NCBI Taxonomy" id="340188"/>
    <lineage>
        <taxon>Bacteria</taxon>
        <taxon>Pseudomonadati</taxon>
        <taxon>Pseudomonadota</taxon>
        <taxon>Gammaproteobacteria</taxon>
        <taxon>Enterobacterales</taxon>
        <taxon>Enterobacteriaceae</taxon>
        <taxon>Salmonella</taxon>
    </lineage>
</organism>
<feature type="transmembrane region" description="Helical" evidence="7">
    <location>
        <begin position="364"/>
        <end position="387"/>
    </location>
</feature>
<feature type="transmembrane region" description="Helical" evidence="7">
    <location>
        <begin position="105"/>
        <end position="130"/>
    </location>
</feature>
<dbReference type="EMBL" id="AAKIXF010000015">
    <property type="protein sequence ID" value="ECS2243494.1"/>
    <property type="molecule type" value="Genomic_DNA"/>
</dbReference>
<comment type="subcellular location">
    <subcellularLocation>
        <location evidence="1 7">Cell inner membrane</location>
        <topology evidence="1 7">Multi-pass membrane protein</topology>
    </subcellularLocation>
</comment>
<evidence type="ECO:0000256" key="1">
    <source>
        <dbReference type="ARBA" id="ARBA00004429"/>
    </source>
</evidence>
<feature type="domain" description="TRAP C4-dicarboxylate transport system permease DctM subunit" evidence="8">
    <location>
        <begin position="13"/>
        <end position="424"/>
    </location>
</feature>
<dbReference type="PANTHER" id="PTHR33362">
    <property type="entry name" value="SIALIC ACID TRAP TRANSPORTER PERMEASE PROTEIN SIAT-RELATED"/>
    <property type="match status" value="1"/>
</dbReference>
<dbReference type="PANTHER" id="PTHR33362:SF2">
    <property type="entry name" value="TRAP TRANSPORTER LARGE PERMEASE PROTEIN"/>
    <property type="match status" value="1"/>
</dbReference>
<feature type="transmembrane region" description="Helical" evidence="7">
    <location>
        <begin position="142"/>
        <end position="169"/>
    </location>
</feature>
<comment type="function">
    <text evidence="7">Part of the tripartite ATP-independent periplasmic (TRAP) transport system.</text>
</comment>
<keyword evidence="5 7" id="KW-1133">Transmembrane helix</keyword>
<feature type="transmembrane region" description="Helical" evidence="7">
    <location>
        <begin position="12"/>
        <end position="41"/>
    </location>
</feature>
<dbReference type="GO" id="GO:0022857">
    <property type="term" value="F:transmembrane transporter activity"/>
    <property type="evidence" value="ECO:0007669"/>
    <property type="project" value="UniProtKB-UniRule"/>
</dbReference>
<keyword evidence="6 7" id="KW-0472">Membrane</keyword>
<feature type="transmembrane region" description="Helical" evidence="7">
    <location>
        <begin position="61"/>
        <end position="85"/>
    </location>
</feature>
<dbReference type="GO" id="GO:0005886">
    <property type="term" value="C:plasma membrane"/>
    <property type="evidence" value="ECO:0007669"/>
    <property type="project" value="UniProtKB-SubCell"/>
</dbReference>
<evidence type="ECO:0000256" key="2">
    <source>
        <dbReference type="ARBA" id="ARBA00022475"/>
    </source>
</evidence>
<feature type="transmembrane region" description="Helical" evidence="7">
    <location>
        <begin position="407"/>
        <end position="428"/>
    </location>
</feature>
<reference evidence="9" key="1">
    <citation type="submission" date="2018-07" db="EMBL/GenBank/DDBJ databases">
        <authorList>
            <consortium name="NARMS: The National Antimicrobial Resistance Monitoring System"/>
        </authorList>
    </citation>
    <scope>NUCLEOTIDE SEQUENCE [LARGE SCALE GENOMIC DNA]</scope>
    <source>
        <strain evidence="9">FSIS1503023</strain>
    </source>
</reference>
<evidence type="ECO:0000256" key="4">
    <source>
        <dbReference type="ARBA" id="ARBA00022692"/>
    </source>
</evidence>
<feature type="transmembrane region" description="Helical" evidence="7">
    <location>
        <begin position="175"/>
        <end position="200"/>
    </location>
</feature>
<dbReference type="Proteomes" id="UP000839902">
    <property type="component" value="Unassembled WGS sequence"/>
</dbReference>
<evidence type="ECO:0000259" key="8">
    <source>
        <dbReference type="Pfam" id="PF06808"/>
    </source>
</evidence>
<evidence type="ECO:0000256" key="6">
    <source>
        <dbReference type="ARBA" id="ARBA00023136"/>
    </source>
</evidence>
<comment type="similarity">
    <text evidence="7">Belongs to the TRAP transporter large permease family.</text>
</comment>
<evidence type="ECO:0000313" key="9">
    <source>
        <dbReference type="EMBL" id="ECS2243494.1"/>
    </source>
</evidence>
<proteinExistence type="inferred from homology"/>
<evidence type="ECO:0000256" key="7">
    <source>
        <dbReference type="RuleBase" id="RU369079"/>
    </source>
</evidence>
<dbReference type="AlphaFoldDB" id="A0A5Z5MLP4"/>
<dbReference type="NCBIfam" id="TIGR00786">
    <property type="entry name" value="dctM"/>
    <property type="match status" value="1"/>
</dbReference>
<comment type="subunit">
    <text evidence="7">The complex comprises the extracytoplasmic solute receptor protein and the two transmembrane proteins.</text>
</comment>
<feature type="transmembrane region" description="Helical" evidence="7">
    <location>
        <begin position="322"/>
        <end position="352"/>
    </location>
</feature>
<accession>A0A5Z5MLP4</accession>
<dbReference type="PIRSF" id="PIRSF006066">
    <property type="entry name" value="HI0050"/>
    <property type="match status" value="1"/>
</dbReference>
<keyword evidence="2" id="KW-1003">Cell membrane</keyword>
<feature type="transmembrane region" description="Helical" evidence="7">
    <location>
        <begin position="220"/>
        <end position="239"/>
    </location>
</feature>
<keyword evidence="3 7" id="KW-0997">Cell inner membrane</keyword>
<keyword evidence="7" id="KW-0813">Transport</keyword>
<protein>
    <recommendedName>
        <fullName evidence="7">TRAP transporter large permease protein</fullName>
    </recommendedName>
</protein>
<dbReference type="Pfam" id="PF06808">
    <property type="entry name" value="DctM"/>
    <property type="match status" value="1"/>
</dbReference>
<keyword evidence="4 7" id="KW-0812">Transmembrane</keyword>
<evidence type="ECO:0000256" key="5">
    <source>
        <dbReference type="ARBA" id="ARBA00022989"/>
    </source>
</evidence>
<sequence length="435" mass="45523">MIDPIFASCTLIAVFVVLLAMGAPIGICIVIASFSTMMLVLPFDISMFATAQKMFSSLDSFALLAVPFFVLSGVIMNSGGIAARLVNFAKLFTGKLPGSLSYTNIVGNMMFGAISGSAIAASTSIGGVMVPMSAREGYNRGFAAAVNIASAPTGMLIPPTTAFILYALASGGTSIAALFAGGLVAGVLWGVGCMLVTLVVAKRRNYRVFFTVQKGMALKVAVEAIPSLLLIVIIVGGIVQGIFTAIEASAIAVVYTLLLTMVFYRTLKIKDLPSILLQTVVMTGVIMFLLATSSAMSFSMSITNIPAALSDMILGISANKLVILLVITVFLLIIGAFMDIGPAILIFTPILLPIMAKLGVDPVHFGIIMIYNLAIGTITPPVGSGLYVGASVGKVKVEEVIKPLLPFYGAIIGVLLLITYIPEITLFLPRLLGIM</sequence>
<gene>
    <name evidence="9" type="ORF">APX06_16055</name>
</gene>
<dbReference type="InterPro" id="IPR004681">
    <property type="entry name" value="TRAP_DctM"/>
</dbReference>
<comment type="caution">
    <text evidence="9">The sequence shown here is derived from an EMBL/GenBank/DDBJ whole genome shotgun (WGS) entry which is preliminary data.</text>
</comment>